<name>A0A7N9CH46_MACFA</name>
<sequence length="66" mass="7614">VIWRIQLGLLQLCNYVMCVCVCLTQKYCSKVHVQNVQFCYIGIHVLWWFAAPINLSSTLGNSFISF</sequence>
<proteinExistence type="predicted"/>
<feature type="signal peptide" evidence="1">
    <location>
        <begin position="1"/>
        <end position="18"/>
    </location>
</feature>
<dbReference type="AlphaFoldDB" id="A0A7N9CH46"/>
<protein>
    <submittedName>
        <fullName evidence="2">Uncharacterized protein</fullName>
    </submittedName>
</protein>
<dbReference type="Proteomes" id="UP000233100">
    <property type="component" value="Chromosome X"/>
</dbReference>
<dbReference type="GeneTree" id="ENSGT01030000239935"/>
<evidence type="ECO:0000256" key="1">
    <source>
        <dbReference type="SAM" id="SignalP"/>
    </source>
</evidence>
<keyword evidence="1" id="KW-0732">Signal</keyword>
<evidence type="ECO:0000313" key="3">
    <source>
        <dbReference type="Proteomes" id="UP000233100"/>
    </source>
</evidence>
<reference evidence="2" key="3">
    <citation type="submission" date="2025-09" db="UniProtKB">
        <authorList>
            <consortium name="Ensembl"/>
        </authorList>
    </citation>
    <scope>IDENTIFICATION</scope>
</reference>
<reference evidence="2" key="2">
    <citation type="submission" date="2025-08" db="UniProtKB">
        <authorList>
            <consortium name="Ensembl"/>
        </authorList>
    </citation>
    <scope>IDENTIFICATION</scope>
</reference>
<organism evidence="2 3">
    <name type="scientific">Macaca fascicularis</name>
    <name type="common">Crab-eating macaque</name>
    <name type="synonym">Cynomolgus monkey</name>
    <dbReference type="NCBI Taxonomy" id="9541"/>
    <lineage>
        <taxon>Eukaryota</taxon>
        <taxon>Metazoa</taxon>
        <taxon>Chordata</taxon>
        <taxon>Craniata</taxon>
        <taxon>Vertebrata</taxon>
        <taxon>Euteleostomi</taxon>
        <taxon>Mammalia</taxon>
        <taxon>Eutheria</taxon>
        <taxon>Euarchontoglires</taxon>
        <taxon>Primates</taxon>
        <taxon>Haplorrhini</taxon>
        <taxon>Catarrhini</taxon>
        <taxon>Cercopithecidae</taxon>
        <taxon>Cercopithecinae</taxon>
        <taxon>Macaca</taxon>
    </lineage>
</organism>
<feature type="chain" id="PRO_5030538686" evidence="1">
    <location>
        <begin position="19"/>
        <end position="66"/>
    </location>
</feature>
<accession>A0A7N9CH46</accession>
<keyword evidence="3" id="KW-1185">Reference proteome</keyword>
<dbReference type="Ensembl" id="ENSMFAT00000087952.1">
    <property type="protein sequence ID" value="ENSMFAP00000048576.1"/>
    <property type="gene ID" value="ENSMFAG00000053274.1"/>
</dbReference>
<evidence type="ECO:0000313" key="2">
    <source>
        <dbReference type="Ensembl" id="ENSMFAP00000048576.1"/>
    </source>
</evidence>
<reference evidence="2 3" key="1">
    <citation type="submission" date="2013-03" db="EMBL/GenBank/DDBJ databases">
        <authorList>
            <person name="Warren W."/>
            <person name="Wilson R.K."/>
        </authorList>
    </citation>
    <scope>NUCLEOTIDE SEQUENCE</scope>
</reference>